<keyword evidence="1" id="KW-1277">Toxin-antitoxin system</keyword>
<keyword evidence="3" id="KW-1185">Reference proteome</keyword>
<dbReference type="OrthoDB" id="7191115at2"/>
<evidence type="ECO:0000256" key="1">
    <source>
        <dbReference type="ARBA" id="ARBA00022649"/>
    </source>
</evidence>
<organism evidence="2 3">
    <name type="scientific">Sphingomonas panacisoli</name>
    <dbReference type="NCBI Taxonomy" id="1813879"/>
    <lineage>
        <taxon>Bacteria</taxon>
        <taxon>Pseudomonadati</taxon>
        <taxon>Pseudomonadota</taxon>
        <taxon>Alphaproteobacteria</taxon>
        <taxon>Sphingomonadales</taxon>
        <taxon>Sphingomonadaceae</taxon>
        <taxon>Sphingomonas</taxon>
    </lineage>
</organism>
<proteinExistence type="predicted"/>
<evidence type="ECO:0000313" key="3">
    <source>
        <dbReference type="Proteomes" id="UP000315673"/>
    </source>
</evidence>
<dbReference type="Pfam" id="PF07362">
    <property type="entry name" value="CcdA"/>
    <property type="match status" value="1"/>
</dbReference>
<reference evidence="2 3" key="1">
    <citation type="submission" date="2019-07" db="EMBL/GenBank/DDBJ databases">
        <title>Full genome sequence of Sphingomonas sp. 4R-6-7(HKS19).</title>
        <authorList>
            <person name="Im W.-T."/>
        </authorList>
    </citation>
    <scope>NUCLEOTIDE SEQUENCE [LARGE SCALE GENOMIC DNA]</scope>
    <source>
        <strain evidence="2 3">HKS19</strain>
    </source>
</reference>
<accession>A0A5B8LII7</accession>
<dbReference type="Proteomes" id="UP000315673">
    <property type="component" value="Chromosome"/>
</dbReference>
<evidence type="ECO:0000313" key="2">
    <source>
        <dbReference type="EMBL" id="QDZ07414.1"/>
    </source>
</evidence>
<dbReference type="InterPro" id="IPR009956">
    <property type="entry name" value="Post-segregation_anti-tox_CcdA"/>
</dbReference>
<sequence>MPSLRENRSPFRRPTNVSLDAKLVEEAKELGINVSRASEEGVAREVKAERERRFREENREAFEDWNKYVEENGLPLERFRHF</sequence>
<protein>
    <submittedName>
        <fullName evidence="2">Post-segregation antitoxin CcdA</fullName>
    </submittedName>
</protein>
<dbReference type="EMBL" id="CP042306">
    <property type="protein sequence ID" value="QDZ07414.1"/>
    <property type="molecule type" value="Genomic_DNA"/>
</dbReference>
<dbReference type="KEGG" id="spai:FPZ24_07920"/>
<gene>
    <name evidence="2" type="ORF">FPZ24_07920</name>
</gene>
<dbReference type="AlphaFoldDB" id="A0A5B8LII7"/>
<name>A0A5B8LII7_9SPHN</name>